<dbReference type="InterPro" id="IPR000504">
    <property type="entry name" value="RRM_dom"/>
</dbReference>
<name>A0A835ZAC4_9STRA</name>
<dbReference type="AlphaFoldDB" id="A0A835ZAC4"/>
<dbReference type="PANTHER" id="PTHR48028">
    <property type="entry name" value="GLYCINE-RICH RNA-BINDING PROTEIN RZ1A"/>
    <property type="match status" value="1"/>
</dbReference>
<dbReference type="CDD" id="cd12311">
    <property type="entry name" value="RRM_SRSF2_SRSF8"/>
    <property type="match status" value="1"/>
</dbReference>
<keyword evidence="2" id="KW-0507">mRNA processing</keyword>
<dbReference type="Pfam" id="PF00076">
    <property type="entry name" value="RRM_1"/>
    <property type="match status" value="1"/>
</dbReference>
<keyword evidence="9" id="KW-1185">Reference proteome</keyword>
<keyword evidence="5" id="KW-0539">Nucleus</keyword>
<dbReference type="GO" id="GO:0003723">
    <property type="term" value="F:RNA binding"/>
    <property type="evidence" value="ECO:0007669"/>
    <property type="project" value="UniProtKB-UniRule"/>
</dbReference>
<dbReference type="Proteomes" id="UP000664859">
    <property type="component" value="Unassembled WGS sequence"/>
</dbReference>
<dbReference type="InterPro" id="IPR035979">
    <property type="entry name" value="RBD_domain_sf"/>
</dbReference>
<evidence type="ECO:0000313" key="9">
    <source>
        <dbReference type="Proteomes" id="UP000664859"/>
    </source>
</evidence>
<organism evidence="8 9">
    <name type="scientific">Tribonema minus</name>
    <dbReference type="NCBI Taxonomy" id="303371"/>
    <lineage>
        <taxon>Eukaryota</taxon>
        <taxon>Sar</taxon>
        <taxon>Stramenopiles</taxon>
        <taxon>Ochrophyta</taxon>
        <taxon>PX clade</taxon>
        <taxon>Xanthophyceae</taxon>
        <taxon>Tribonematales</taxon>
        <taxon>Tribonemataceae</taxon>
        <taxon>Tribonema</taxon>
    </lineage>
</organism>
<dbReference type="PANTHER" id="PTHR48028:SF4">
    <property type="entry name" value="SC35-LIKE SPLICING FACTOR"/>
    <property type="match status" value="1"/>
</dbReference>
<dbReference type="GO" id="GO:0006397">
    <property type="term" value="P:mRNA processing"/>
    <property type="evidence" value="ECO:0007669"/>
    <property type="project" value="UniProtKB-KW"/>
</dbReference>
<dbReference type="OrthoDB" id="439808at2759"/>
<dbReference type="InterPro" id="IPR051106">
    <property type="entry name" value="RNA-bind/splicing_reg"/>
</dbReference>
<evidence type="ECO:0000256" key="3">
    <source>
        <dbReference type="ARBA" id="ARBA00022884"/>
    </source>
</evidence>
<dbReference type="SUPFAM" id="SSF54928">
    <property type="entry name" value="RNA-binding domain, RBD"/>
    <property type="match status" value="1"/>
</dbReference>
<feature type="domain" description="RRM" evidence="7">
    <location>
        <begin position="15"/>
        <end position="93"/>
    </location>
</feature>
<accession>A0A835ZAC4</accession>
<protein>
    <recommendedName>
        <fullName evidence="7">RRM domain-containing protein</fullName>
    </recommendedName>
</protein>
<dbReference type="EMBL" id="JAFCMP010000082">
    <property type="protein sequence ID" value="KAG5187775.1"/>
    <property type="molecule type" value="Genomic_DNA"/>
</dbReference>
<dbReference type="GO" id="GO:0005634">
    <property type="term" value="C:nucleus"/>
    <property type="evidence" value="ECO:0007669"/>
    <property type="project" value="UniProtKB-SubCell"/>
</dbReference>
<evidence type="ECO:0000256" key="5">
    <source>
        <dbReference type="ARBA" id="ARBA00023242"/>
    </source>
</evidence>
<dbReference type="GO" id="GO:0008380">
    <property type="term" value="P:RNA splicing"/>
    <property type="evidence" value="ECO:0007669"/>
    <property type="project" value="UniProtKB-KW"/>
</dbReference>
<comment type="subcellular location">
    <subcellularLocation>
        <location evidence="1">Nucleus</location>
    </subcellularLocation>
</comment>
<proteinExistence type="predicted"/>
<keyword evidence="4" id="KW-0508">mRNA splicing</keyword>
<evidence type="ECO:0000256" key="1">
    <source>
        <dbReference type="ARBA" id="ARBA00004123"/>
    </source>
</evidence>
<gene>
    <name evidence="8" type="ORF">JKP88DRAFT_253829</name>
</gene>
<dbReference type="SMART" id="SM00360">
    <property type="entry name" value="RRM"/>
    <property type="match status" value="1"/>
</dbReference>
<evidence type="ECO:0000256" key="6">
    <source>
        <dbReference type="PROSITE-ProRule" id="PRU00176"/>
    </source>
</evidence>
<evidence type="ECO:0000313" key="8">
    <source>
        <dbReference type="EMBL" id="KAG5187775.1"/>
    </source>
</evidence>
<evidence type="ECO:0000259" key="7">
    <source>
        <dbReference type="PROSITE" id="PS50102"/>
    </source>
</evidence>
<dbReference type="InterPro" id="IPR012677">
    <property type="entry name" value="Nucleotide-bd_a/b_plait_sf"/>
</dbReference>
<keyword evidence="3 6" id="KW-0694">RNA-binding</keyword>
<evidence type="ECO:0000256" key="4">
    <source>
        <dbReference type="ARBA" id="ARBA00023187"/>
    </source>
</evidence>
<comment type="caution">
    <text evidence="8">The sequence shown here is derived from an EMBL/GenBank/DDBJ whole genome shotgun (WGS) entry which is preliminary data.</text>
</comment>
<dbReference type="Gene3D" id="3.30.70.330">
    <property type="match status" value="1"/>
</dbReference>
<dbReference type="PROSITE" id="PS50102">
    <property type="entry name" value="RRM"/>
    <property type="match status" value="1"/>
</dbReference>
<sequence length="108" mass="12526">MEERTYNPPDISGMITLKVDNITFRTTADEVRRVFDKYGEVGDVYIPRDKATGDPRGFAFVRYLDNHDAEEALTAMDGKELDGRTLRIQFAMQRRPDNPREYFMNQAS</sequence>
<evidence type="ECO:0000256" key="2">
    <source>
        <dbReference type="ARBA" id="ARBA00022664"/>
    </source>
</evidence>
<reference evidence="8" key="1">
    <citation type="submission" date="2021-02" db="EMBL/GenBank/DDBJ databases">
        <title>First Annotated Genome of the Yellow-green Alga Tribonema minus.</title>
        <authorList>
            <person name="Mahan K.M."/>
        </authorList>
    </citation>
    <scope>NUCLEOTIDE SEQUENCE</scope>
    <source>
        <strain evidence="8">UTEX B ZZ1240</strain>
    </source>
</reference>